<sequence>MAKVQRTFAAKEHNAQLARIKQTTNDPSVSRRGSKSRQEASRTIVSYCCAAVLALFELALNQQDAALVTAGVVAVPPFSKSTSCFVCGKMFGCALHRQCRKSCCLYYTSRTRRTVPLFGLQKLQ</sequence>
<dbReference type="Proteomes" id="UP000005238">
    <property type="component" value="Unassembled WGS sequence"/>
</dbReference>
<evidence type="ECO:0000256" key="1">
    <source>
        <dbReference type="SAM" id="MobiDB-lite"/>
    </source>
</evidence>
<evidence type="ECO:0000313" key="2">
    <source>
        <dbReference type="EnsemblProtists" id="Phyra81149"/>
    </source>
</evidence>
<dbReference type="EnsemblProtists" id="Phyra81149">
    <property type="protein sequence ID" value="Phyra81149"/>
    <property type="gene ID" value="Phyra81149"/>
</dbReference>
<dbReference type="HOGENOM" id="CLU_2008463_0_0_1"/>
<accession>H3GV29</accession>
<organism evidence="2 3">
    <name type="scientific">Phytophthora ramorum</name>
    <name type="common">Sudden oak death agent</name>
    <dbReference type="NCBI Taxonomy" id="164328"/>
    <lineage>
        <taxon>Eukaryota</taxon>
        <taxon>Sar</taxon>
        <taxon>Stramenopiles</taxon>
        <taxon>Oomycota</taxon>
        <taxon>Peronosporomycetes</taxon>
        <taxon>Peronosporales</taxon>
        <taxon>Peronosporaceae</taxon>
        <taxon>Phytophthora</taxon>
    </lineage>
</organism>
<feature type="region of interest" description="Disordered" evidence="1">
    <location>
        <begin position="20"/>
        <end position="40"/>
    </location>
</feature>
<reference evidence="2" key="2">
    <citation type="submission" date="2015-06" db="UniProtKB">
        <authorList>
            <consortium name="EnsemblProtists"/>
        </authorList>
    </citation>
    <scope>IDENTIFICATION</scope>
    <source>
        <strain evidence="2">Pr102</strain>
    </source>
</reference>
<evidence type="ECO:0000313" key="3">
    <source>
        <dbReference type="Proteomes" id="UP000005238"/>
    </source>
</evidence>
<keyword evidence="3" id="KW-1185">Reference proteome</keyword>
<dbReference type="EMBL" id="DS566054">
    <property type="status" value="NOT_ANNOTATED_CDS"/>
    <property type="molecule type" value="Genomic_DNA"/>
</dbReference>
<dbReference type="VEuPathDB" id="FungiDB:KRP22_6943"/>
<dbReference type="InParanoid" id="H3GV29"/>
<reference evidence="3" key="1">
    <citation type="journal article" date="2006" name="Science">
        <title>Phytophthora genome sequences uncover evolutionary origins and mechanisms of pathogenesis.</title>
        <authorList>
            <person name="Tyler B.M."/>
            <person name="Tripathy S."/>
            <person name="Zhang X."/>
            <person name="Dehal P."/>
            <person name="Jiang R.H."/>
            <person name="Aerts A."/>
            <person name="Arredondo F.D."/>
            <person name="Baxter L."/>
            <person name="Bensasson D."/>
            <person name="Beynon J.L."/>
            <person name="Chapman J."/>
            <person name="Damasceno C.M."/>
            <person name="Dorrance A.E."/>
            <person name="Dou D."/>
            <person name="Dickerman A.W."/>
            <person name="Dubchak I.L."/>
            <person name="Garbelotto M."/>
            <person name="Gijzen M."/>
            <person name="Gordon S.G."/>
            <person name="Govers F."/>
            <person name="Grunwald N.J."/>
            <person name="Huang W."/>
            <person name="Ivors K.L."/>
            <person name="Jones R.W."/>
            <person name="Kamoun S."/>
            <person name="Krampis K."/>
            <person name="Lamour K.H."/>
            <person name="Lee M.K."/>
            <person name="McDonald W.H."/>
            <person name="Medina M."/>
            <person name="Meijer H.J."/>
            <person name="Nordberg E.K."/>
            <person name="Maclean D.J."/>
            <person name="Ospina-Giraldo M.D."/>
            <person name="Morris P.F."/>
            <person name="Phuntumart V."/>
            <person name="Putnam N.H."/>
            <person name="Rash S."/>
            <person name="Rose J.K."/>
            <person name="Sakihama Y."/>
            <person name="Salamov A.A."/>
            <person name="Savidor A."/>
            <person name="Scheuring C.F."/>
            <person name="Smith B.M."/>
            <person name="Sobral B.W."/>
            <person name="Terry A."/>
            <person name="Torto-Alalibo T.A."/>
            <person name="Win J."/>
            <person name="Xu Z."/>
            <person name="Zhang H."/>
            <person name="Grigoriev I.V."/>
            <person name="Rokhsar D.S."/>
            <person name="Boore J.L."/>
        </authorList>
    </citation>
    <scope>NUCLEOTIDE SEQUENCE [LARGE SCALE GENOMIC DNA]</scope>
    <source>
        <strain evidence="3">Pr102</strain>
    </source>
</reference>
<dbReference type="AlphaFoldDB" id="H3GV29"/>
<proteinExistence type="predicted"/>
<dbReference type="VEuPathDB" id="FungiDB:KRP23_10120"/>
<name>H3GV29_PHYRM</name>
<protein>
    <submittedName>
        <fullName evidence="2">Uncharacterized protein</fullName>
    </submittedName>
</protein>